<dbReference type="AlphaFoldDB" id="A0A0F9EBU4"/>
<dbReference type="InterPro" id="IPR051906">
    <property type="entry name" value="TolC-like"/>
</dbReference>
<proteinExistence type="predicted"/>
<dbReference type="PANTHER" id="PTHR30026">
    <property type="entry name" value="OUTER MEMBRANE PROTEIN TOLC"/>
    <property type="match status" value="1"/>
</dbReference>
<dbReference type="GO" id="GO:0009279">
    <property type="term" value="C:cell outer membrane"/>
    <property type="evidence" value="ECO:0007669"/>
    <property type="project" value="UniProtKB-SubCell"/>
</dbReference>
<dbReference type="GO" id="GO:0015562">
    <property type="term" value="F:efflux transmembrane transporter activity"/>
    <property type="evidence" value="ECO:0007669"/>
    <property type="project" value="InterPro"/>
</dbReference>
<sequence>PTVKWGKGKKRPWNASLKVLCWHAGESFVKCHNREHDVYGKLYVERKARELARNAEGKSGRVRFEGQTDYEAFKLPGDDPSALAAAAAVGGCVDPLRGIDYMIDQVPEDRLRRIESLDLAAVSAPTTQPATRPADTPAAKEIRLSLAQCRAMALEGNLALRVALLSPTLAAQSITEAEAQFESLLYVDASRASTDTPTASVLSSAKADARSLAAGVRMPLRTGGSIDARLPVNSFETNNAFSTLNPSYTADLTLSVVQPLLRGAGVRTNTHAIRVSRWNRQKSEALAKLEVIRVLAAVDRVYWRLYAAREQLAVRRQEHRLAQAQLERARRQVAAGAAAKIEILRSELGVAEGAEAIIVSANVVRRRERELKRIIQKRGLGVASPTAILPDTPPLVVPYKLDADKLVEMAMANRMELLDIELKIAMDASSIDFERSGTLPLVTLSYTYNVNGLGATHADAFDMLFDKRFEDHRLGVHVEVPLGNQAARSRLRRAILTRIQDLASLDRRKVLVAQEVHD</sequence>
<feature type="non-terminal residue" evidence="6">
    <location>
        <position position="1"/>
    </location>
</feature>
<reference evidence="6" key="1">
    <citation type="journal article" date="2015" name="Nature">
        <title>Complex archaea that bridge the gap between prokaryotes and eukaryotes.</title>
        <authorList>
            <person name="Spang A."/>
            <person name="Saw J.H."/>
            <person name="Jorgensen S.L."/>
            <person name="Zaremba-Niedzwiedzka K."/>
            <person name="Martijn J."/>
            <person name="Lind A.E."/>
            <person name="van Eijk R."/>
            <person name="Schleper C."/>
            <person name="Guy L."/>
            <person name="Ettema T.J."/>
        </authorList>
    </citation>
    <scope>NUCLEOTIDE SEQUENCE</scope>
</reference>
<protein>
    <recommendedName>
        <fullName evidence="7">TolC family protein</fullName>
    </recommendedName>
</protein>
<organism evidence="6">
    <name type="scientific">marine sediment metagenome</name>
    <dbReference type="NCBI Taxonomy" id="412755"/>
    <lineage>
        <taxon>unclassified sequences</taxon>
        <taxon>metagenomes</taxon>
        <taxon>ecological metagenomes</taxon>
    </lineage>
</organism>
<feature type="non-terminal residue" evidence="6">
    <location>
        <position position="518"/>
    </location>
</feature>
<gene>
    <name evidence="6" type="ORF">LCGC14_2444610</name>
</gene>
<accession>A0A0F9EBU4</accession>
<evidence type="ECO:0000256" key="4">
    <source>
        <dbReference type="ARBA" id="ARBA00023136"/>
    </source>
</evidence>
<keyword evidence="3" id="KW-0812">Transmembrane</keyword>
<evidence type="ECO:0000256" key="2">
    <source>
        <dbReference type="ARBA" id="ARBA00022452"/>
    </source>
</evidence>
<dbReference type="SUPFAM" id="SSF56954">
    <property type="entry name" value="Outer membrane efflux proteins (OEP)"/>
    <property type="match status" value="1"/>
</dbReference>
<dbReference type="EMBL" id="LAZR01037700">
    <property type="protein sequence ID" value="KKL21523.1"/>
    <property type="molecule type" value="Genomic_DNA"/>
</dbReference>
<evidence type="ECO:0000256" key="3">
    <source>
        <dbReference type="ARBA" id="ARBA00022692"/>
    </source>
</evidence>
<dbReference type="GO" id="GO:0015288">
    <property type="term" value="F:porin activity"/>
    <property type="evidence" value="ECO:0007669"/>
    <property type="project" value="TreeGrafter"/>
</dbReference>
<dbReference type="PANTHER" id="PTHR30026:SF23">
    <property type="entry name" value="TO APRF-PUTATIVE OUTER MEMBRANE EFFLUX PROTEIN OR SECRETED ALKALINE PHOSPHATASE-RELATED"/>
    <property type="match status" value="1"/>
</dbReference>
<keyword evidence="5" id="KW-0998">Cell outer membrane</keyword>
<name>A0A0F9EBU4_9ZZZZ</name>
<dbReference type="GO" id="GO:1990281">
    <property type="term" value="C:efflux pump complex"/>
    <property type="evidence" value="ECO:0007669"/>
    <property type="project" value="TreeGrafter"/>
</dbReference>
<evidence type="ECO:0000313" key="6">
    <source>
        <dbReference type="EMBL" id="KKL21523.1"/>
    </source>
</evidence>
<evidence type="ECO:0000256" key="1">
    <source>
        <dbReference type="ARBA" id="ARBA00004442"/>
    </source>
</evidence>
<comment type="caution">
    <text evidence="6">The sequence shown here is derived from an EMBL/GenBank/DDBJ whole genome shotgun (WGS) entry which is preliminary data.</text>
</comment>
<keyword evidence="4" id="KW-0472">Membrane</keyword>
<evidence type="ECO:0008006" key="7">
    <source>
        <dbReference type="Google" id="ProtNLM"/>
    </source>
</evidence>
<dbReference type="Gene3D" id="1.20.1600.10">
    <property type="entry name" value="Outer membrane efflux proteins (OEP)"/>
    <property type="match status" value="1"/>
</dbReference>
<keyword evidence="2" id="KW-1134">Transmembrane beta strand</keyword>
<evidence type="ECO:0000256" key="5">
    <source>
        <dbReference type="ARBA" id="ARBA00023237"/>
    </source>
</evidence>
<comment type="subcellular location">
    <subcellularLocation>
        <location evidence="1">Cell outer membrane</location>
    </subcellularLocation>
</comment>